<evidence type="ECO:0000256" key="1">
    <source>
        <dbReference type="ARBA" id="ARBA00004613"/>
    </source>
</evidence>
<feature type="domain" description="VWA7 Ig-like" evidence="6">
    <location>
        <begin position="703"/>
        <end position="802"/>
    </location>
</feature>
<evidence type="ECO:0000313" key="9">
    <source>
        <dbReference type="EMBL" id="KAB5581390.1"/>
    </source>
</evidence>
<feature type="domain" description="Hemicentin-1-like von Willebrand factor A" evidence="7">
    <location>
        <begin position="298"/>
        <end position="472"/>
    </location>
</feature>
<name>A0A5N5PPB9_PANHP</name>
<keyword evidence="4" id="KW-0325">Glycoprotein</keyword>
<dbReference type="InterPro" id="IPR056862">
    <property type="entry name" value="VWA7_N"/>
</dbReference>
<evidence type="ECO:0000259" key="6">
    <source>
        <dbReference type="Pfam" id="PF23619"/>
    </source>
</evidence>
<evidence type="ECO:0000313" key="10">
    <source>
        <dbReference type="Proteomes" id="UP000327468"/>
    </source>
</evidence>
<dbReference type="Pfam" id="PF25106">
    <property type="entry name" value="VWA_4"/>
    <property type="match status" value="1"/>
</dbReference>
<evidence type="ECO:0000259" key="7">
    <source>
        <dbReference type="Pfam" id="PF25106"/>
    </source>
</evidence>
<dbReference type="SUPFAM" id="SSF53300">
    <property type="entry name" value="vWA-like"/>
    <property type="match status" value="1"/>
</dbReference>
<dbReference type="InterPro" id="IPR036465">
    <property type="entry name" value="vWFA_dom_sf"/>
</dbReference>
<dbReference type="Gene3D" id="3.40.50.410">
    <property type="entry name" value="von Willebrand factor, type A domain"/>
    <property type="match status" value="1"/>
</dbReference>
<dbReference type="GO" id="GO:0005576">
    <property type="term" value="C:extracellular region"/>
    <property type="evidence" value="ECO:0007669"/>
    <property type="project" value="UniProtKB-SubCell"/>
</dbReference>
<dbReference type="Pfam" id="PF23619">
    <property type="entry name" value="Ig_VWA7"/>
    <property type="match status" value="1"/>
</dbReference>
<organism evidence="9 10">
    <name type="scientific">Pangasianodon hypophthalmus</name>
    <name type="common">Striped catfish</name>
    <name type="synonym">Helicophagus hypophthalmus</name>
    <dbReference type="NCBI Taxonomy" id="310915"/>
    <lineage>
        <taxon>Eukaryota</taxon>
        <taxon>Metazoa</taxon>
        <taxon>Chordata</taxon>
        <taxon>Craniata</taxon>
        <taxon>Vertebrata</taxon>
        <taxon>Euteleostomi</taxon>
        <taxon>Actinopterygii</taxon>
        <taxon>Neopterygii</taxon>
        <taxon>Teleostei</taxon>
        <taxon>Ostariophysi</taxon>
        <taxon>Siluriformes</taxon>
        <taxon>Pangasiidae</taxon>
        <taxon>Pangasianodon</taxon>
    </lineage>
</organism>
<dbReference type="AlphaFoldDB" id="A0A5N5PPB9"/>
<proteinExistence type="predicted"/>
<dbReference type="PANTHER" id="PTHR14905:SF18">
    <property type="entry name" value="VON WILLEBRAND FACTOR A DOMAIN-CONTAINING 10, TANDEM DUPLICATE 1-RELATED"/>
    <property type="match status" value="1"/>
</dbReference>
<dbReference type="EMBL" id="VFJC01000004">
    <property type="protein sequence ID" value="KAB5581390.1"/>
    <property type="molecule type" value="Genomic_DNA"/>
</dbReference>
<dbReference type="InterPro" id="IPR052577">
    <property type="entry name" value="VWA7"/>
</dbReference>
<keyword evidence="10" id="KW-1185">Reference proteome</keyword>
<comment type="subcellular location">
    <subcellularLocation>
        <location evidence="1">Secreted</location>
    </subcellularLocation>
</comment>
<feature type="domain" description="Hemicentin/VWA7 galactose-binding" evidence="5">
    <location>
        <begin position="489"/>
        <end position="588"/>
    </location>
</feature>
<dbReference type="Pfam" id="PF23560">
    <property type="entry name" value="GBD_Hemicentin"/>
    <property type="match status" value="1"/>
</dbReference>
<dbReference type="InterPro" id="IPR056475">
    <property type="entry name" value="GBD_Hemicentin/VWA7"/>
</dbReference>
<reference evidence="9 10" key="1">
    <citation type="submission" date="2019-06" db="EMBL/GenBank/DDBJ databases">
        <title>A chromosome-scale genome assembly of the striped catfish, Pangasianodon hypophthalmus.</title>
        <authorList>
            <person name="Wen M."/>
            <person name="Zahm M."/>
            <person name="Roques C."/>
            <person name="Cabau C."/>
            <person name="Klopp C."/>
            <person name="Donnadieu C."/>
            <person name="Jouanno E."/>
            <person name="Avarre J.-C."/>
            <person name="Campet M."/>
            <person name="Ha T.T.T."/>
            <person name="Dugue R."/>
            <person name="Lampietro C."/>
            <person name="Louis A."/>
            <person name="Herpin A."/>
            <person name="Echchiki A."/>
            <person name="Berthelot C."/>
            <person name="Parey E."/>
            <person name="Roest-Crollius H."/>
            <person name="Braasch I."/>
            <person name="Postlethwait J."/>
            <person name="Bobe J."/>
            <person name="Montfort J."/>
            <person name="Bouchez O."/>
            <person name="Begum T."/>
            <person name="Schartl M."/>
            <person name="Guiguen Y."/>
        </authorList>
    </citation>
    <scope>NUCLEOTIDE SEQUENCE [LARGE SCALE GENOMIC DNA]</scope>
    <source>
        <strain evidence="9 10">Indonesia</strain>
        <tissue evidence="9">Blood</tissue>
    </source>
</reference>
<evidence type="ECO:0000256" key="2">
    <source>
        <dbReference type="ARBA" id="ARBA00022525"/>
    </source>
</evidence>
<gene>
    <name evidence="9" type="ORF">PHYPO_G00175100</name>
</gene>
<evidence type="ECO:0000256" key="3">
    <source>
        <dbReference type="ARBA" id="ARBA00022729"/>
    </source>
</evidence>
<dbReference type="Pfam" id="PF25107">
    <property type="entry name" value="VWA7_N"/>
    <property type="match status" value="1"/>
</dbReference>
<evidence type="ECO:0000256" key="4">
    <source>
        <dbReference type="ARBA" id="ARBA00023180"/>
    </source>
</evidence>
<dbReference type="InterPro" id="IPR057615">
    <property type="entry name" value="Ig_VWA7"/>
</dbReference>
<protein>
    <submittedName>
        <fullName evidence="9">Uncharacterized protein</fullName>
    </submittedName>
</protein>
<sequence>MMMTTNLLIKSLICLYLTIFLMTSQTLAFMSLLSKSKTHQDITRDAILQTTVDICRSQALKNGKVFVLPVLLTVATVTEACQSSDSAKDFQSSINEINKNNALVDVQHSFTGSYHFDNEEFWTGRDLITKGVSAVKNHVKQQRYQAAREALGKTLHTLQDFYSHSNWIELENREPYPNLIKPDTIISNIADSETCKSCYGDGCPSNILESVIAQHQLTSGYFGQSKPKGKCSHGGEADLSSWGQGGINKDDSDSSHGYLHEAAALVATNATRQLLDYIKEAVGDSEFLRLLGLGQTSALCFVIDTTSSMSDDIAMLRKVTSSIVNSRKSTAPLEYILMTFNDTDYGLLTRTSDPKVFKDQINAIVPRGGGDDPEMCLSGLQLALTGSPPRTEIFVFTDADAKDKWLTSTVQALIERTKSVVSFIIANSDSSRGRRSAEPVDDQQQVSPQPFNVQVYQDLAQASGGHVIQVNNATQASNIIAITSKSTMVTLFQAVRNPPKAETFSVFVDFSVQSLTIYITGNSPDYTITSPTGVSQSSTKLHSSETLWPIQRVGNLDTVQPNELEQAGLWKFSINSTYPYTIKVVGQSGVDFLFDFVELSQGLHSSYSVLNSRPVANTSINLLLSMVGGDNVRPTELSLVRASSSNSFNGILEELASGQYLVSFNSIPAGEFTVRVVGKASFLSNVVLNFQRQSATRFQTSRLTITTEPFETMELGKEFTLPFTVATNGSGGSFNISVINDRNFDTLFNTSLTLESGGSANGIVILTVPTNTSSGTDVTVTIQAEAADGSDFNYIVLRLLVVPPVRDFFLPVCKAVNIKADCPGDCSMSSWYLTANVTGGYGSDIPSVRVLQGNGNLTITSVLSDTGMVVTTAVFSSSCCSRDLELVAVDAMGNVATCFKSLRATAAPRVLTYGAEFFLILPVCLWLNMGVSF</sequence>
<keyword evidence="3" id="KW-0732">Signal</keyword>
<keyword evidence="2" id="KW-0964">Secreted</keyword>
<evidence type="ECO:0000259" key="5">
    <source>
        <dbReference type="Pfam" id="PF23560"/>
    </source>
</evidence>
<feature type="domain" description="VWA7 N-terminal" evidence="8">
    <location>
        <begin position="73"/>
        <end position="288"/>
    </location>
</feature>
<dbReference type="PANTHER" id="PTHR14905">
    <property type="entry name" value="NG37"/>
    <property type="match status" value="1"/>
</dbReference>
<dbReference type="Proteomes" id="UP000327468">
    <property type="component" value="Chromosome 3"/>
</dbReference>
<comment type="caution">
    <text evidence="9">The sequence shown here is derived from an EMBL/GenBank/DDBJ whole genome shotgun (WGS) entry which is preliminary data.</text>
</comment>
<evidence type="ECO:0000259" key="8">
    <source>
        <dbReference type="Pfam" id="PF25107"/>
    </source>
</evidence>
<accession>A0A5N5PPB9</accession>
<dbReference type="InterPro" id="IPR056861">
    <property type="entry name" value="HMCN1-like_VWA"/>
</dbReference>